<accession>A0AAD5HC89</accession>
<proteinExistence type="predicted"/>
<feature type="region of interest" description="Disordered" evidence="2">
    <location>
        <begin position="572"/>
        <end position="640"/>
    </location>
</feature>
<feature type="compositionally biased region" description="Low complexity" evidence="2">
    <location>
        <begin position="344"/>
        <end position="356"/>
    </location>
</feature>
<feature type="compositionally biased region" description="Low complexity" evidence="2">
    <location>
        <begin position="98"/>
        <end position="108"/>
    </location>
</feature>
<feature type="compositionally biased region" description="Basic and acidic residues" evidence="2">
    <location>
        <begin position="893"/>
        <end position="928"/>
    </location>
</feature>
<comment type="caution">
    <text evidence="3">The sequence shown here is derived from an EMBL/GenBank/DDBJ whole genome shotgun (WGS) entry which is preliminary data.</text>
</comment>
<feature type="region of interest" description="Disordered" evidence="2">
    <location>
        <begin position="700"/>
        <end position="791"/>
    </location>
</feature>
<feature type="compositionally biased region" description="Acidic residues" evidence="2">
    <location>
        <begin position="602"/>
        <end position="634"/>
    </location>
</feature>
<feature type="region of interest" description="Disordered" evidence="2">
    <location>
        <begin position="454"/>
        <end position="476"/>
    </location>
</feature>
<feature type="region of interest" description="Disordered" evidence="2">
    <location>
        <begin position="870"/>
        <end position="946"/>
    </location>
</feature>
<dbReference type="EMBL" id="MU620924">
    <property type="protein sequence ID" value="KAI8578970.1"/>
    <property type="molecule type" value="Genomic_DNA"/>
</dbReference>
<reference evidence="3" key="1">
    <citation type="submission" date="2021-06" db="EMBL/GenBank/DDBJ databases">
        <authorList>
            <consortium name="DOE Joint Genome Institute"/>
            <person name="Mondo S.J."/>
            <person name="Amses K.R."/>
            <person name="Simmons D.R."/>
            <person name="Longcore J.E."/>
            <person name="Seto K."/>
            <person name="Alves G.H."/>
            <person name="Bonds A.E."/>
            <person name="Quandt C.A."/>
            <person name="Davis W.J."/>
            <person name="Chang Y."/>
            <person name="Letcher P.M."/>
            <person name="Powell M.J."/>
            <person name="Kuo A."/>
            <person name="Labutti K."/>
            <person name="Pangilinan J."/>
            <person name="Andreopoulos W."/>
            <person name="Tritt A."/>
            <person name="Riley R."/>
            <person name="Hundley H."/>
            <person name="Johnson J."/>
            <person name="Lipzen A."/>
            <person name="Barry K."/>
            <person name="Berbee M.L."/>
            <person name="Buchler N.E."/>
            <person name="Grigoriev I.V."/>
            <person name="Spatafora J.W."/>
            <person name="Stajich J.E."/>
            <person name="James T.Y."/>
        </authorList>
    </citation>
    <scope>NUCLEOTIDE SEQUENCE</scope>
    <source>
        <strain evidence="3">AG</strain>
    </source>
</reference>
<evidence type="ECO:0000313" key="4">
    <source>
        <dbReference type="Proteomes" id="UP001206595"/>
    </source>
</evidence>
<keyword evidence="4" id="KW-1185">Reference proteome</keyword>
<feature type="compositionally biased region" description="Basic and acidic residues" evidence="2">
    <location>
        <begin position="762"/>
        <end position="781"/>
    </location>
</feature>
<evidence type="ECO:0000256" key="2">
    <source>
        <dbReference type="SAM" id="MobiDB-lite"/>
    </source>
</evidence>
<name>A0AAD5HC89_UMBRA</name>
<feature type="compositionally biased region" description="Pro residues" evidence="2">
    <location>
        <begin position="235"/>
        <end position="265"/>
    </location>
</feature>
<organism evidence="3 4">
    <name type="scientific">Umbelopsis ramanniana AG</name>
    <dbReference type="NCBI Taxonomy" id="1314678"/>
    <lineage>
        <taxon>Eukaryota</taxon>
        <taxon>Fungi</taxon>
        <taxon>Fungi incertae sedis</taxon>
        <taxon>Mucoromycota</taxon>
        <taxon>Mucoromycotina</taxon>
        <taxon>Umbelopsidomycetes</taxon>
        <taxon>Umbelopsidales</taxon>
        <taxon>Umbelopsidaceae</taxon>
        <taxon>Umbelopsis</taxon>
    </lineage>
</organism>
<feature type="region of interest" description="Disordered" evidence="2">
    <location>
        <begin position="283"/>
        <end position="395"/>
    </location>
</feature>
<dbReference type="AlphaFoldDB" id="A0AAD5HC89"/>
<reference evidence="3" key="2">
    <citation type="journal article" date="2022" name="Proc. Natl. Acad. Sci. U.S.A.">
        <title>Diploid-dominant life cycles characterize the early evolution of Fungi.</title>
        <authorList>
            <person name="Amses K.R."/>
            <person name="Simmons D.R."/>
            <person name="Longcore J.E."/>
            <person name="Mondo S.J."/>
            <person name="Seto K."/>
            <person name="Jeronimo G.H."/>
            <person name="Bonds A.E."/>
            <person name="Quandt C.A."/>
            <person name="Davis W.J."/>
            <person name="Chang Y."/>
            <person name="Federici B.A."/>
            <person name="Kuo A."/>
            <person name="LaButti K."/>
            <person name="Pangilinan J."/>
            <person name="Andreopoulos W."/>
            <person name="Tritt A."/>
            <person name="Riley R."/>
            <person name="Hundley H."/>
            <person name="Johnson J."/>
            <person name="Lipzen A."/>
            <person name="Barry K."/>
            <person name="Lang B.F."/>
            <person name="Cuomo C.A."/>
            <person name="Buchler N.E."/>
            <person name="Grigoriev I.V."/>
            <person name="Spatafora J.W."/>
            <person name="Stajich J.E."/>
            <person name="James T.Y."/>
        </authorList>
    </citation>
    <scope>NUCLEOTIDE SEQUENCE</scope>
    <source>
        <strain evidence="3">AG</strain>
    </source>
</reference>
<feature type="compositionally biased region" description="Acidic residues" evidence="2">
    <location>
        <begin position="292"/>
        <end position="307"/>
    </location>
</feature>
<keyword evidence="1" id="KW-0175">Coiled coil</keyword>
<feature type="region of interest" description="Disordered" evidence="2">
    <location>
        <begin position="197"/>
        <end position="271"/>
    </location>
</feature>
<dbReference type="Proteomes" id="UP001206595">
    <property type="component" value="Unassembled WGS sequence"/>
</dbReference>
<dbReference type="RefSeq" id="XP_051443974.1">
    <property type="nucleotide sequence ID" value="XM_051589569.1"/>
</dbReference>
<dbReference type="GeneID" id="75914914"/>
<evidence type="ECO:0000256" key="1">
    <source>
        <dbReference type="SAM" id="Coils"/>
    </source>
</evidence>
<feature type="compositionally biased region" description="Pro residues" evidence="2">
    <location>
        <begin position="357"/>
        <end position="370"/>
    </location>
</feature>
<sequence>MESRKRRNFSSYQSKAPPFAIRQPGNEPYSPPRTTTTYESHVFSSNNDTVNNTVTDAAFQSPLNDSIISNSFHGFTSPASRASLNSNYFRRRSHRRYSPPSYYKSPSRFNIRPLDADRSPSPPPEHSISVPVMIPIPETTPSRVQTMISRFQTAVDYGISPSLFPEPEDDTYDFFEKIETPEGPRVIDARKRAMSTTSNISQKRRKLQVDSSSRFSSRASLHIQPPSFLPRTSAAPPPVYIPLPARSPTPVRRPPPTHVAPPSHSPTPVRVLRDISDYTKYGETLLDRPQELETEQPIDVQDDEEDIPSPVFSLSPEASPPPPIHRPPPARSPSPGASPPPAIHRPSPARSPSPEASSPPPIHRPPPARSPPHDRVLRDITRPKDRVVTIAEDTDSTFSHVGQKRVGAAPVEIDEEETEKDVLHFVKKVAEGATFENDITSRASSFIEKELILPSQTNGDSQNEVAAPEKQTSNPMFDQDAKQALDRLLMEQDQEDQAQDELIQEKENFVPAGNTDVQKDAFETRSINPDLEEAQPADEEEEEIITTIFDDDEREMDMLFLDEVDDMPLHYKQDEDSQLPSPIEKRTAPLPELDEQPHIEEAEVEEEVEEVVEEEIESDIEEVDEIESEEDIEEVQPRRSSTPLRILEPIFEHKDDEKIIAEESDVASDLEDMTKAGEMDDTISDEGRGIEVDLSVAAEEDYATKQQDEETSQILSPVEKESNLPPLSPVAAVEKHDTVTIERRESYRVSEHEEEQTLDQVLMDHRRDHHTPDDYNDYDHFEGDDEDDIPVDHVPEFTIQNEHPSEEHHQGEPIENEGISEEHLIVKEHTHVQYETVDQGVEVNENDEEEANISMSPNVQPVKEAELPATIVDEEERNLDMTLFEEVEGLNDTPHHDDEDSQPRSPLEDQRKFSLEAYHQEYKEKTQERPSPSPSTDPEEHALDRLLLEEVDAFGSAESIVSIEKENKAFASPEPSFYAARTPSPVQELRYHERLQSGYSGQPRSALEVIRDTLSQNQLPTPPRSSPNVSVTKGQDVLLKKMETTDLNRSFAQLHASYTSTRQNRAEPRREANEMDVVSEAIGQVMAPYHTSEHDSTVKTALKKFRRSMFEQLSQQATLYSEHEQMQLKLRQTKNHNKQLRAQLLEIRRQRHGVKASLQHERNLSTVERSID</sequence>
<feature type="compositionally biased region" description="Basic and acidic residues" evidence="2">
    <location>
        <begin position="733"/>
        <end position="751"/>
    </location>
</feature>
<feature type="compositionally biased region" description="Acidic residues" evidence="2">
    <location>
        <begin position="872"/>
        <end position="889"/>
    </location>
</feature>
<feature type="region of interest" description="Disordered" evidence="2">
    <location>
        <begin position="1"/>
        <end position="37"/>
    </location>
</feature>
<feature type="compositionally biased region" description="Basic and acidic residues" evidence="2">
    <location>
        <begin position="371"/>
        <end position="387"/>
    </location>
</feature>
<feature type="region of interest" description="Disordered" evidence="2">
    <location>
        <begin position="96"/>
        <end position="131"/>
    </location>
</feature>
<evidence type="ECO:0000313" key="3">
    <source>
        <dbReference type="EMBL" id="KAI8578970.1"/>
    </source>
</evidence>
<gene>
    <name evidence="3" type="ORF">K450DRAFT_244364</name>
</gene>
<protein>
    <submittedName>
        <fullName evidence="3">Uncharacterized protein</fullName>
    </submittedName>
</protein>
<feature type="compositionally biased region" description="Low complexity" evidence="2">
    <location>
        <begin position="211"/>
        <end position="220"/>
    </location>
</feature>
<feature type="compositionally biased region" description="Pro residues" evidence="2">
    <location>
        <begin position="318"/>
        <end position="343"/>
    </location>
</feature>
<feature type="coiled-coil region" evidence="1">
    <location>
        <begin position="1123"/>
        <end position="1150"/>
    </location>
</feature>